<accession>A0A366D4W8</accession>
<dbReference type="GO" id="GO:0032153">
    <property type="term" value="C:cell division site"/>
    <property type="evidence" value="ECO:0007669"/>
    <property type="project" value="UniProtKB-UniRule"/>
</dbReference>
<dbReference type="OrthoDB" id="7061211at2"/>
<evidence type="ECO:0000313" key="9">
    <source>
        <dbReference type="Proteomes" id="UP000252086"/>
    </source>
</evidence>
<comment type="subcellular location">
    <subcellularLocation>
        <location evidence="7">Cell inner membrane</location>
        <topology evidence="7">Single-pass type II membrane protein</topology>
    </subcellularLocation>
    <text evidence="7">Localizes to the division septum.</text>
</comment>
<reference evidence="8 9" key="1">
    <citation type="submission" date="2018-06" db="EMBL/GenBank/DDBJ databases">
        <title>Genomic Encyclopedia of Type Strains, Phase III (KMG-III): the genomes of soil and plant-associated and newly described type strains.</title>
        <authorList>
            <person name="Whitman W."/>
        </authorList>
    </citation>
    <scope>NUCLEOTIDE SEQUENCE [LARGE SCALE GENOMIC DNA]</scope>
    <source>
        <strain evidence="8 9">CECT 7732</strain>
    </source>
</reference>
<evidence type="ECO:0000256" key="4">
    <source>
        <dbReference type="ARBA" id="ARBA00022989"/>
    </source>
</evidence>
<keyword evidence="5 7" id="KW-0472">Membrane</keyword>
<feature type="topological domain" description="Cytoplasmic" evidence="7">
    <location>
        <begin position="1"/>
        <end position="4"/>
    </location>
</feature>
<keyword evidence="7" id="KW-0997">Cell inner membrane</keyword>
<keyword evidence="1 7" id="KW-1003">Cell membrane</keyword>
<dbReference type="GO" id="GO:0005886">
    <property type="term" value="C:plasma membrane"/>
    <property type="evidence" value="ECO:0007669"/>
    <property type="project" value="UniProtKB-SubCell"/>
</dbReference>
<dbReference type="PANTHER" id="PTHR37485">
    <property type="entry name" value="CELL DIVISION PROTEIN FTSB"/>
    <property type="match status" value="1"/>
</dbReference>
<evidence type="ECO:0000256" key="3">
    <source>
        <dbReference type="ARBA" id="ARBA00022692"/>
    </source>
</evidence>
<evidence type="ECO:0000256" key="7">
    <source>
        <dbReference type="HAMAP-Rule" id="MF_00599"/>
    </source>
</evidence>
<organism evidence="8 9">
    <name type="scientific">Marinomonas aquiplantarum</name>
    <dbReference type="NCBI Taxonomy" id="491951"/>
    <lineage>
        <taxon>Bacteria</taxon>
        <taxon>Pseudomonadati</taxon>
        <taxon>Pseudomonadota</taxon>
        <taxon>Gammaproteobacteria</taxon>
        <taxon>Oceanospirillales</taxon>
        <taxon>Oceanospirillaceae</taxon>
        <taxon>Marinomonas</taxon>
    </lineage>
</organism>
<evidence type="ECO:0000256" key="2">
    <source>
        <dbReference type="ARBA" id="ARBA00022618"/>
    </source>
</evidence>
<dbReference type="PANTHER" id="PTHR37485:SF1">
    <property type="entry name" value="CELL DIVISION PROTEIN FTSB"/>
    <property type="match status" value="1"/>
</dbReference>
<dbReference type="Pfam" id="PF04977">
    <property type="entry name" value="DivIC"/>
    <property type="match status" value="1"/>
</dbReference>
<keyword evidence="9" id="KW-1185">Reference proteome</keyword>
<dbReference type="GO" id="GO:0030428">
    <property type="term" value="C:cell septum"/>
    <property type="evidence" value="ECO:0007669"/>
    <property type="project" value="TreeGrafter"/>
</dbReference>
<keyword evidence="2 7" id="KW-0132">Cell division</keyword>
<keyword evidence="3 7" id="KW-0812">Transmembrane</keyword>
<sequence>MARLLLAFFVCAIGYQCYHLYFGEQGVKRQEELAKQIAYQERINQRLKHRNDALRAQVEDLRLGEEAVEEHVRTELQYIKDGEVFYRMVEKR</sequence>
<comment type="function">
    <text evidence="7">Essential cell division protein. May link together the upstream cell division proteins, which are predominantly cytoplasmic, with the downstream cell division proteins, which are predominantly periplasmic.</text>
</comment>
<dbReference type="RefSeq" id="WP_013797108.1">
    <property type="nucleotide sequence ID" value="NZ_QNRF01000002.1"/>
</dbReference>
<dbReference type="InterPro" id="IPR007060">
    <property type="entry name" value="FtsL/DivIC"/>
</dbReference>
<evidence type="ECO:0000256" key="6">
    <source>
        <dbReference type="ARBA" id="ARBA00023306"/>
    </source>
</evidence>
<comment type="similarity">
    <text evidence="7">Belongs to the FtsB family.</text>
</comment>
<keyword evidence="4 7" id="KW-1133">Transmembrane helix</keyword>
<dbReference type="AlphaFoldDB" id="A0A366D4W8"/>
<dbReference type="HAMAP" id="MF_00599">
    <property type="entry name" value="FtsB"/>
    <property type="match status" value="1"/>
</dbReference>
<evidence type="ECO:0000256" key="5">
    <source>
        <dbReference type="ARBA" id="ARBA00023136"/>
    </source>
</evidence>
<evidence type="ECO:0000313" key="8">
    <source>
        <dbReference type="EMBL" id="RBO85070.1"/>
    </source>
</evidence>
<evidence type="ECO:0000256" key="1">
    <source>
        <dbReference type="ARBA" id="ARBA00022475"/>
    </source>
</evidence>
<proteinExistence type="inferred from homology"/>
<dbReference type="Proteomes" id="UP000252086">
    <property type="component" value="Unassembled WGS sequence"/>
</dbReference>
<keyword evidence="6 7" id="KW-0131">Cell cycle</keyword>
<name>A0A366D4W8_9GAMM</name>
<dbReference type="InterPro" id="IPR023081">
    <property type="entry name" value="Cell_div_FtsB"/>
</dbReference>
<feature type="topological domain" description="Periplasmic" evidence="7">
    <location>
        <begin position="23"/>
        <end position="92"/>
    </location>
</feature>
<comment type="caution">
    <text evidence="8">The sequence shown here is derived from an EMBL/GenBank/DDBJ whole genome shotgun (WGS) entry which is preliminary data.</text>
</comment>
<dbReference type="GO" id="GO:0043093">
    <property type="term" value="P:FtsZ-dependent cytokinesis"/>
    <property type="evidence" value="ECO:0007669"/>
    <property type="project" value="UniProtKB-UniRule"/>
</dbReference>
<dbReference type="EMBL" id="QNRF01000002">
    <property type="protein sequence ID" value="RBO85070.1"/>
    <property type="molecule type" value="Genomic_DNA"/>
</dbReference>
<comment type="subunit">
    <text evidence="7">Part of a complex composed of FtsB, FtsL and FtsQ.</text>
</comment>
<protein>
    <recommendedName>
        <fullName evidence="7">Cell division protein FtsB</fullName>
    </recommendedName>
</protein>
<gene>
    <name evidence="7" type="primary">ftsB</name>
    <name evidence="8" type="ORF">DFP76_102472</name>
</gene>